<dbReference type="EMBL" id="ML986682">
    <property type="protein sequence ID" value="KAF2260390.1"/>
    <property type="molecule type" value="Genomic_DNA"/>
</dbReference>
<organism evidence="1 2">
    <name type="scientific">Lojkania enalia</name>
    <dbReference type="NCBI Taxonomy" id="147567"/>
    <lineage>
        <taxon>Eukaryota</taxon>
        <taxon>Fungi</taxon>
        <taxon>Dikarya</taxon>
        <taxon>Ascomycota</taxon>
        <taxon>Pezizomycotina</taxon>
        <taxon>Dothideomycetes</taxon>
        <taxon>Pleosporomycetidae</taxon>
        <taxon>Pleosporales</taxon>
        <taxon>Pleosporales incertae sedis</taxon>
        <taxon>Lojkania</taxon>
    </lineage>
</organism>
<accession>A0A9P4K2T2</accession>
<evidence type="ECO:0000313" key="1">
    <source>
        <dbReference type="EMBL" id="KAF2260390.1"/>
    </source>
</evidence>
<name>A0A9P4K2T2_9PLEO</name>
<dbReference type="Proteomes" id="UP000800093">
    <property type="component" value="Unassembled WGS sequence"/>
</dbReference>
<evidence type="ECO:0000313" key="2">
    <source>
        <dbReference type="Proteomes" id="UP000800093"/>
    </source>
</evidence>
<sequence length="360" mass="42385">MALLARHPIPNHVSDFDIRQLFENLRYSIELWLDNLLCKVEPQEFERRYKQWLNLHLAAPQLLLEHEEPDRTGEILHMVSRHEDASNIGGYEHSRYFILSFIIMHHLLNIFRLRYPVGMHEEHFRTMNHVEEGMSKIYLPAEVGLEKREKWRWETIRALTAHPLFKRTQIKTAEGTISAIREDMEHFLPDNAFEDLRVLFNEDIIQPAIELQNMMTTSANEYEFQEIRLLSANDWEQYPRGIYRSMDICTGQLVRRKPLDSRPICRLYPSICRIVPHNERKIEIVEPVFVDRGEQVPKRSKTPTLEPVLPFILLLHSQTILADIRAIHPNGTIQELPENGEVRNDISGSLLETKVIVPKR</sequence>
<protein>
    <submittedName>
        <fullName evidence="1">Uncharacterized protein</fullName>
    </submittedName>
</protein>
<comment type="caution">
    <text evidence="1">The sequence shown here is derived from an EMBL/GenBank/DDBJ whole genome shotgun (WGS) entry which is preliminary data.</text>
</comment>
<gene>
    <name evidence="1" type="ORF">CC78DRAFT_584881</name>
</gene>
<dbReference type="AlphaFoldDB" id="A0A9P4K2T2"/>
<proteinExistence type="predicted"/>
<reference evidence="2" key="1">
    <citation type="journal article" date="2020" name="Stud. Mycol.">
        <title>101 Dothideomycetes genomes: A test case for predicting lifestyles and emergence of pathogens.</title>
        <authorList>
            <person name="Haridas S."/>
            <person name="Albert R."/>
            <person name="Binder M."/>
            <person name="Bloem J."/>
            <person name="LaButti K."/>
            <person name="Salamov A."/>
            <person name="Andreopoulos B."/>
            <person name="Baker S."/>
            <person name="Barry K."/>
            <person name="Bills G."/>
            <person name="Bluhm B."/>
            <person name="Cannon C."/>
            <person name="Castanera R."/>
            <person name="Culley D."/>
            <person name="Daum C."/>
            <person name="Ezra D."/>
            <person name="Gonzalez J."/>
            <person name="Henrissat B."/>
            <person name="Kuo A."/>
            <person name="Liang C."/>
            <person name="Lipzen A."/>
            <person name="Lutzoni F."/>
            <person name="Magnuson J."/>
            <person name="Mondo S."/>
            <person name="Nolan M."/>
            <person name="Ohm R."/>
            <person name="Pangilinan J."/>
            <person name="Park H.-J."/>
            <person name="Ramirez L."/>
            <person name="Alfaro M."/>
            <person name="Sun H."/>
            <person name="Tritt A."/>
            <person name="Yoshinaga Y."/>
            <person name="Zwiers L.-H."/>
            <person name="Turgeon B."/>
            <person name="Goodwin S."/>
            <person name="Spatafora J."/>
            <person name="Crous P."/>
            <person name="Grigoriev I."/>
        </authorList>
    </citation>
    <scope>NUCLEOTIDE SEQUENCE [LARGE SCALE GENOMIC DNA]</scope>
    <source>
        <strain evidence="2">CBS 304.66</strain>
    </source>
</reference>
<keyword evidence="2" id="KW-1185">Reference proteome</keyword>